<dbReference type="PANTHER" id="PTHR48228:SF5">
    <property type="entry name" value="ALPHA-METHYLACYL-COA RACEMASE"/>
    <property type="match status" value="1"/>
</dbReference>
<dbReference type="Pfam" id="PF02515">
    <property type="entry name" value="CoA_transf_3"/>
    <property type="match status" value="1"/>
</dbReference>
<dbReference type="RefSeq" id="WP_085091735.1">
    <property type="nucleotide sequence ID" value="NZ_FXAK01000009.1"/>
</dbReference>
<organism evidence="1 2">
    <name type="scientific">Azospirillum oryzae</name>
    <dbReference type="NCBI Taxonomy" id="286727"/>
    <lineage>
        <taxon>Bacteria</taxon>
        <taxon>Pseudomonadati</taxon>
        <taxon>Pseudomonadota</taxon>
        <taxon>Alphaproteobacteria</taxon>
        <taxon>Rhodospirillales</taxon>
        <taxon>Azospirillaceae</taxon>
        <taxon>Azospirillum</taxon>
    </lineage>
</organism>
<protein>
    <submittedName>
        <fullName evidence="1">Crotonobetainyl-CoA:carnitine CoA-transferase CaiB</fullName>
    </submittedName>
</protein>
<reference evidence="1 2" key="1">
    <citation type="submission" date="2017-04" db="EMBL/GenBank/DDBJ databases">
        <authorList>
            <person name="Afonso C.L."/>
            <person name="Miller P.J."/>
            <person name="Scott M.A."/>
            <person name="Spackman E."/>
            <person name="Goraichik I."/>
            <person name="Dimitrov K.M."/>
            <person name="Suarez D.L."/>
            <person name="Swayne D.E."/>
        </authorList>
    </citation>
    <scope>NUCLEOTIDE SEQUENCE [LARGE SCALE GENOMIC DNA]</scope>
    <source>
        <strain evidence="1 2">A2P</strain>
    </source>
</reference>
<dbReference type="GO" id="GO:0016740">
    <property type="term" value="F:transferase activity"/>
    <property type="evidence" value="ECO:0007669"/>
    <property type="project" value="UniProtKB-KW"/>
</dbReference>
<dbReference type="Proteomes" id="UP000192936">
    <property type="component" value="Unassembled WGS sequence"/>
</dbReference>
<dbReference type="Gene3D" id="3.40.50.10540">
    <property type="entry name" value="Crotonobetainyl-coa:carnitine coa-transferase, domain 1"/>
    <property type="match status" value="1"/>
</dbReference>
<dbReference type="EMBL" id="FXAK01000009">
    <property type="protein sequence ID" value="SMF90126.1"/>
    <property type="molecule type" value="Genomic_DNA"/>
</dbReference>
<dbReference type="PANTHER" id="PTHR48228">
    <property type="entry name" value="SUCCINYL-COA--D-CITRAMALATE COA-TRANSFERASE"/>
    <property type="match status" value="1"/>
</dbReference>
<dbReference type="InterPro" id="IPR044855">
    <property type="entry name" value="CoA-Trfase_III_dom3_sf"/>
</dbReference>
<name>A0A1X7HNX1_9PROT</name>
<evidence type="ECO:0000313" key="1">
    <source>
        <dbReference type="EMBL" id="SMF90126.1"/>
    </source>
</evidence>
<dbReference type="STRING" id="286727.SAMN02982917_6974"/>
<accession>A0A1X7HNX1</accession>
<gene>
    <name evidence="1" type="ORF">SAMN02982917_6974</name>
</gene>
<dbReference type="Gene3D" id="3.30.1540.10">
    <property type="entry name" value="formyl-coa transferase, domain 3"/>
    <property type="match status" value="1"/>
</dbReference>
<dbReference type="AlphaFoldDB" id="A0A1X7HNX1"/>
<evidence type="ECO:0000313" key="2">
    <source>
        <dbReference type="Proteomes" id="UP000192936"/>
    </source>
</evidence>
<sequence>MNESSTKDRPLAGVRVLDMSWLLPGPFCSMMLADLGADVIKIEVPTGDYFRDVMPAAFTLINRGKRSIALDLKAPSGLAVLRDLIGGADVLLEGFRPGVAERLGFGYEAARAMNAGLVYVSISGFGQDGPWCRRPGHDVNYVAAAGGLSIPGQVGVQASRSGLPIGDLAAALYATINILAALRRRDRAAEGRGEGAYIDLSIAEAMLHMGQVRFADYLADPIDGRRWRHLFAGSGVFTTADGKRIALGLVEEKFWPPFWQACGKPVGTEAGRSDDDLTALVENEIGARDLAFWERAFGATDVPYSVALEPEEAVCSEHFQQRGVIGRLPGNGPDIVAVAMPGRMIPLDVSAPAPGLGADAACVLAEIGYGGARIASLRREGVIR</sequence>
<dbReference type="SUPFAM" id="SSF89796">
    <property type="entry name" value="CoA-transferase family III (CaiB/BaiF)"/>
    <property type="match status" value="1"/>
</dbReference>
<proteinExistence type="predicted"/>
<dbReference type="InterPro" id="IPR023606">
    <property type="entry name" value="CoA-Trfase_III_dom_1_sf"/>
</dbReference>
<keyword evidence="1" id="KW-0808">Transferase</keyword>
<dbReference type="InterPro" id="IPR003673">
    <property type="entry name" value="CoA-Trfase_fam_III"/>
</dbReference>
<dbReference type="OrthoDB" id="9781472at2"/>
<dbReference type="InterPro" id="IPR050509">
    <property type="entry name" value="CoA-transferase_III"/>
</dbReference>